<comment type="caution">
    <text evidence="2">The sequence shown here is derived from an EMBL/GenBank/DDBJ whole genome shotgun (WGS) entry which is preliminary data.</text>
</comment>
<reference evidence="2 3" key="1">
    <citation type="submission" date="2015-11" db="EMBL/GenBank/DDBJ databases">
        <title>Expanding the genomic diversity of Burkholderia species for the development of highly accurate diagnostics.</title>
        <authorList>
            <person name="Sahl J."/>
            <person name="Keim P."/>
            <person name="Wagner D."/>
        </authorList>
    </citation>
    <scope>NUCLEOTIDE SEQUENCE [LARGE SCALE GENOMIC DNA]</scope>
    <source>
        <strain evidence="2 3">MSMB1960WGS</strain>
    </source>
</reference>
<evidence type="ECO:0000259" key="1">
    <source>
        <dbReference type="Pfam" id="PF12697"/>
    </source>
</evidence>
<dbReference type="SUPFAM" id="SSF53474">
    <property type="entry name" value="alpha/beta-Hydrolases"/>
    <property type="match status" value="1"/>
</dbReference>
<dbReference type="EMBL" id="LPHB01000086">
    <property type="protein sequence ID" value="KWA53088.1"/>
    <property type="molecule type" value="Genomic_DNA"/>
</dbReference>
<dbReference type="STRING" id="1503054.WT74_20270"/>
<evidence type="ECO:0000313" key="2">
    <source>
        <dbReference type="EMBL" id="KWA53088.1"/>
    </source>
</evidence>
<name>A0A119U3N7_9BURK</name>
<feature type="domain" description="AB hydrolase-1" evidence="1">
    <location>
        <begin position="69"/>
        <end position="305"/>
    </location>
</feature>
<organism evidence="2">
    <name type="scientific">Burkholderia stagnalis</name>
    <dbReference type="NCBI Taxonomy" id="1503054"/>
    <lineage>
        <taxon>Bacteria</taxon>
        <taxon>Pseudomonadati</taxon>
        <taxon>Pseudomonadota</taxon>
        <taxon>Betaproteobacteria</taxon>
        <taxon>Burkholderiales</taxon>
        <taxon>Burkholderiaceae</taxon>
        <taxon>Burkholderia</taxon>
        <taxon>Burkholderia cepacia complex</taxon>
    </lineage>
</organism>
<evidence type="ECO:0000313" key="3">
    <source>
        <dbReference type="Proteomes" id="UP000068603"/>
    </source>
</evidence>
<dbReference type="InterPro" id="IPR000073">
    <property type="entry name" value="AB_hydrolase_1"/>
</dbReference>
<dbReference type="InterPro" id="IPR029058">
    <property type="entry name" value="AB_hydrolase_fold"/>
</dbReference>
<dbReference type="AlphaFoldDB" id="A0A119U3N7"/>
<dbReference type="RefSeq" id="WP_059960482.1">
    <property type="nucleotide sequence ID" value="NZ_LOZP01000026.1"/>
</dbReference>
<sequence>MADLIEARPRAALPYLDARQRAFDALRPLDGLAAHTVTASDGVPLAAFEAGDRDAPTVLVVNALGVSAAFVAPLAARLAERHRVILWESRGLPDGGGEAADLSLARHAQDAADVLAALGGANGHANGRANGHVAAIVAYCSGANIAAYALDERLLAAGRLVIVSPSMEVAGVTERTLYQKSVLPLWQRIADGGAAYAGLVRVLLNQARRVDDGSLDYQLATLNGLPFGDDASICRYAAMQAACLREDWAARLARLALPALVLHGARDDVIHAATSRGVADALAGATLETIDDAGHFGVYTSRALQDWVAAFLNDGGAGRAAPQANDQSDKEQ</sequence>
<gene>
    <name evidence="2" type="ORF">WT44_30000</name>
</gene>
<dbReference type="GO" id="GO:0016787">
    <property type="term" value="F:hydrolase activity"/>
    <property type="evidence" value="ECO:0007669"/>
    <property type="project" value="UniProtKB-KW"/>
</dbReference>
<dbReference type="PANTHER" id="PTHR43433">
    <property type="entry name" value="HYDROLASE, ALPHA/BETA FOLD FAMILY PROTEIN"/>
    <property type="match status" value="1"/>
</dbReference>
<proteinExistence type="predicted"/>
<accession>A0A119U3N7</accession>
<dbReference type="InterPro" id="IPR050471">
    <property type="entry name" value="AB_hydrolase"/>
</dbReference>
<dbReference type="Pfam" id="PF12697">
    <property type="entry name" value="Abhydrolase_6"/>
    <property type="match status" value="1"/>
</dbReference>
<keyword evidence="2" id="KW-0378">Hydrolase</keyword>
<protein>
    <submittedName>
        <fullName evidence="2">Alpha/beta hydrolase</fullName>
    </submittedName>
</protein>
<dbReference type="Proteomes" id="UP000068603">
    <property type="component" value="Unassembled WGS sequence"/>
</dbReference>
<dbReference type="Gene3D" id="3.40.50.1820">
    <property type="entry name" value="alpha/beta hydrolase"/>
    <property type="match status" value="1"/>
</dbReference>
<dbReference type="PANTHER" id="PTHR43433:SF10">
    <property type="entry name" value="AB HYDROLASE-1 DOMAIN-CONTAINING PROTEIN"/>
    <property type="match status" value="1"/>
</dbReference>